<protein>
    <submittedName>
        <fullName evidence="12">Rhomboid family intramembrane serine protease GlpG</fullName>
    </submittedName>
</protein>
<dbReference type="Proteomes" id="UP000261875">
    <property type="component" value="Chromosome"/>
</dbReference>
<feature type="transmembrane region" description="Helical" evidence="9">
    <location>
        <begin position="232"/>
        <end position="251"/>
    </location>
</feature>
<feature type="transmembrane region" description="Helical" evidence="9">
    <location>
        <begin position="101"/>
        <end position="120"/>
    </location>
</feature>
<dbReference type="Pfam" id="PF01694">
    <property type="entry name" value="Rhomboid"/>
    <property type="match status" value="1"/>
</dbReference>
<dbReference type="STRING" id="1878942.GCA_900128755_00288"/>
<feature type="transmembrane region" description="Helical" evidence="9">
    <location>
        <begin position="257"/>
        <end position="274"/>
    </location>
</feature>
<dbReference type="NCBIfam" id="NF008155">
    <property type="entry name" value="PRK10907.1"/>
    <property type="match status" value="1"/>
</dbReference>
<dbReference type="InterPro" id="IPR023662">
    <property type="entry name" value="Rhomboid_protease_GlpG"/>
</dbReference>
<dbReference type="GO" id="GO:0006508">
    <property type="term" value="P:proteolysis"/>
    <property type="evidence" value="ECO:0007669"/>
    <property type="project" value="UniProtKB-KW"/>
</dbReference>
<evidence type="ECO:0000313" key="13">
    <source>
        <dbReference type="Proteomes" id="UP000261875"/>
    </source>
</evidence>
<feature type="transmembrane region" description="Helical" evidence="9">
    <location>
        <begin position="179"/>
        <end position="197"/>
    </location>
</feature>
<keyword evidence="6" id="KW-0720">Serine protease</keyword>
<evidence type="ECO:0000256" key="2">
    <source>
        <dbReference type="ARBA" id="ARBA00022475"/>
    </source>
</evidence>
<dbReference type="InterPro" id="IPR038236">
    <property type="entry name" value="GlpG_N_sf"/>
</dbReference>
<dbReference type="GO" id="GO:0004252">
    <property type="term" value="F:serine-type endopeptidase activity"/>
    <property type="evidence" value="ECO:0007669"/>
    <property type="project" value="InterPro"/>
</dbReference>
<evidence type="ECO:0000256" key="4">
    <source>
        <dbReference type="ARBA" id="ARBA00022670"/>
    </source>
</evidence>
<dbReference type="InterPro" id="IPR022732">
    <property type="entry name" value="Peptidase_S54_GlpG_N"/>
</dbReference>
<keyword evidence="4 12" id="KW-0645">Protease</keyword>
<dbReference type="Gene3D" id="3.30.70.2350">
    <property type="match status" value="1"/>
</dbReference>
<evidence type="ECO:0000313" key="12">
    <source>
        <dbReference type="EMBL" id="AWK14975.1"/>
    </source>
</evidence>
<comment type="subcellular location">
    <subcellularLocation>
        <location evidence="1">Membrane</location>
        <topology evidence="1">Multi-pass membrane protein</topology>
    </subcellularLocation>
</comment>
<evidence type="ECO:0000256" key="5">
    <source>
        <dbReference type="ARBA" id="ARBA00022692"/>
    </source>
</evidence>
<evidence type="ECO:0000259" key="11">
    <source>
        <dbReference type="Pfam" id="PF12122"/>
    </source>
</evidence>
<feature type="domain" description="Peptidase S54 GlpG peptidase N-terminal" evidence="11">
    <location>
        <begin position="1"/>
        <end position="82"/>
    </location>
</feature>
<dbReference type="RefSeq" id="WP_072550429.1">
    <property type="nucleotide sequence ID" value="NZ_CP021659.1"/>
</dbReference>
<dbReference type="InterPro" id="IPR035952">
    <property type="entry name" value="Rhomboid-like_sf"/>
</dbReference>
<feature type="transmembrane region" description="Helical" evidence="9">
    <location>
        <begin position="140"/>
        <end position="167"/>
    </location>
</feature>
<evidence type="ECO:0000256" key="3">
    <source>
        <dbReference type="ARBA" id="ARBA00022519"/>
    </source>
</evidence>
<accession>A0A2U8IA73</accession>
<evidence type="ECO:0000256" key="6">
    <source>
        <dbReference type="ARBA" id="ARBA00022825"/>
    </source>
</evidence>
<evidence type="ECO:0000259" key="10">
    <source>
        <dbReference type="Pfam" id="PF01694"/>
    </source>
</evidence>
<proteinExistence type="predicted"/>
<organism evidence="12 13">
    <name type="scientific">Candidatus Fukatsuia symbiotica</name>
    <dbReference type="NCBI Taxonomy" id="1878942"/>
    <lineage>
        <taxon>Bacteria</taxon>
        <taxon>Pseudomonadati</taxon>
        <taxon>Pseudomonadota</taxon>
        <taxon>Gammaproteobacteria</taxon>
        <taxon>Enterobacterales</taxon>
        <taxon>Yersiniaceae</taxon>
        <taxon>Candidatus Fukatsuia</taxon>
    </lineage>
</organism>
<dbReference type="GO" id="GO:0016020">
    <property type="term" value="C:membrane"/>
    <property type="evidence" value="ECO:0007669"/>
    <property type="project" value="UniProtKB-SubCell"/>
</dbReference>
<feature type="domain" description="Peptidase S54 rhomboid" evidence="10">
    <location>
        <begin position="138"/>
        <end position="271"/>
    </location>
</feature>
<dbReference type="KEGG" id="fsm:CCS41_11670"/>
<feature type="transmembrane region" description="Helical" evidence="9">
    <location>
        <begin position="203"/>
        <end position="220"/>
    </location>
</feature>
<dbReference type="OrthoDB" id="9778341at2"/>
<evidence type="ECO:0000256" key="8">
    <source>
        <dbReference type="ARBA" id="ARBA00023136"/>
    </source>
</evidence>
<dbReference type="PANTHER" id="PTHR43066">
    <property type="entry name" value="RHOMBOID-RELATED PROTEIN"/>
    <property type="match status" value="1"/>
</dbReference>
<dbReference type="AlphaFoldDB" id="A0A2U8IA73"/>
<dbReference type="PANTHER" id="PTHR43066:SF26">
    <property type="entry name" value="RHOMBOID PROTEASE GLPG"/>
    <property type="match status" value="1"/>
</dbReference>
<dbReference type="InterPro" id="IPR022764">
    <property type="entry name" value="Peptidase_S54_rhomboid_dom"/>
</dbReference>
<keyword evidence="6" id="KW-0378">Hydrolase</keyword>
<dbReference type="NCBIfam" id="TIGR04239">
    <property type="entry name" value="rhombo_GlpG"/>
    <property type="match status" value="1"/>
</dbReference>
<evidence type="ECO:0000256" key="7">
    <source>
        <dbReference type="ARBA" id="ARBA00022989"/>
    </source>
</evidence>
<dbReference type="SUPFAM" id="SSF144091">
    <property type="entry name" value="Rhomboid-like"/>
    <property type="match status" value="1"/>
</dbReference>
<dbReference type="Pfam" id="PF12122">
    <property type="entry name" value="Rhomboid_N"/>
    <property type="match status" value="1"/>
</dbReference>
<keyword evidence="2" id="KW-1003">Cell membrane</keyword>
<keyword evidence="13" id="KW-1185">Reference proteome</keyword>
<reference evidence="12 13" key="1">
    <citation type="submission" date="2017-05" db="EMBL/GenBank/DDBJ databases">
        <title>Genome sequence of Candidatus Fukatsuia symbiotica and Candidatus Hamiltonella defensa from Acyrthosiphon pisum strain 5D.</title>
        <authorList>
            <person name="Patel V.A."/>
            <person name="Chevignon G."/>
            <person name="Russell J.A."/>
            <person name="Oliver K.M."/>
        </authorList>
    </citation>
    <scope>NUCLEOTIDE SEQUENCE [LARGE SCALE GENOMIC DNA]</scope>
    <source>
        <strain evidence="12 13">5D</strain>
    </source>
</reference>
<keyword evidence="8 9" id="KW-0472">Membrane</keyword>
<dbReference type="Gene3D" id="1.20.1540.10">
    <property type="entry name" value="Rhomboid-like"/>
    <property type="match status" value="1"/>
</dbReference>
<keyword evidence="7 9" id="KW-1133">Transmembrane helix</keyword>
<evidence type="ECO:0000256" key="1">
    <source>
        <dbReference type="ARBA" id="ARBA00004141"/>
    </source>
</evidence>
<name>A0A2U8IA73_9GAMM</name>
<sequence>MIRVTAISNQRLAQIFVDYMTTFNVVLTLSRNTQQVEIWLGDEQKLPLVQSEWKQFLLDPCNPCYQAASWQAGTLNSTLPYQGFFSLQTILQTVRNKAGRMTLSVMLLCGAIYILMQFVGDTTVMSWLAWPKNSRQYWQLWRWITHALLHFSLLHILFNLMWWWYLAGQVEKQLGSGKLLVLTILSAIFSGWGQSLFSGANFGGLSGVIYALIGYVWLITERVPGSGLILPRGVMVFSVIWLVVGLFNILALSIANSSHLCGLLIGLLIALWDTRTYLQV</sequence>
<evidence type="ECO:0000256" key="9">
    <source>
        <dbReference type="SAM" id="Phobius"/>
    </source>
</evidence>
<gene>
    <name evidence="12" type="ORF">CCS41_11670</name>
</gene>
<keyword evidence="3" id="KW-0997">Cell inner membrane</keyword>
<dbReference type="EMBL" id="CP021659">
    <property type="protein sequence ID" value="AWK14975.1"/>
    <property type="molecule type" value="Genomic_DNA"/>
</dbReference>
<keyword evidence="5 9" id="KW-0812">Transmembrane</keyword>